<dbReference type="RefSeq" id="WP_378172371.1">
    <property type="nucleotide sequence ID" value="NZ_JBHTCR010000001.1"/>
</dbReference>
<dbReference type="EMBL" id="JBHTCR010000001">
    <property type="protein sequence ID" value="MFC7345406.1"/>
    <property type="molecule type" value="Genomic_DNA"/>
</dbReference>
<dbReference type="Proteomes" id="UP001596550">
    <property type="component" value="Unassembled WGS sequence"/>
</dbReference>
<dbReference type="Pfam" id="PF02601">
    <property type="entry name" value="Exonuc_VII_L"/>
    <property type="match status" value="1"/>
</dbReference>
<keyword evidence="1" id="KW-0175">Coiled coil</keyword>
<accession>A0ABW2LS77</accession>
<dbReference type="InterPro" id="IPR003753">
    <property type="entry name" value="Exonuc_VII_L"/>
</dbReference>
<evidence type="ECO:0000313" key="5">
    <source>
        <dbReference type="Proteomes" id="UP001596550"/>
    </source>
</evidence>
<dbReference type="InterPro" id="IPR020579">
    <property type="entry name" value="Exonuc_VII_lsu_C"/>
</dbReference>
<comment type="caution">
    <text evidence="4">The sequence shown here is derived from an EMBL/GenBank/DDBJ whole genome shotgun (WGS) entry which is preliminary data.</text>
</comment>
<feature type="coiled-coil region" evidence="1">
    <location>
        <begin position="296"/>
        <end position="323"/>
    </location>
</feature>
<proteinExistence type="predicted"/>
<protein>
    <submittedName>
        <fullName evidence="4">Exodeoxyribonuclease VII large subunit</fullName>
    </submittedName>
</protein>
<feature type="transmembrane region" description="Helical" evidence="2">
    <location>
        <begin position="400"/>
        <end position="418"/>
    </location>
</feature>
<name>A0ABW2LS77_9FLAO</name>
<keyword evidence="2" id="KW-0812">Transmembrane</keyword>
<dbReference type="PANTHER" id="PTHR30008">
    <property type="entry name" value="EXODEOXYRIBONUCLEASE 7 LARGE SUBUNIT"/>
    <property type="match status" value="1"/>
</dbReference>
<keyword evidence="2" id="KW-1133">Transmembrane helix</keyword>
<gene>
    <name evidence="4" type="ORF">ACFQO9_01585</name>
</gene>
<keyword evidence="5" id="KW-1185">Reference proteome</keyword>
<evidence type="ECO:0000259" key="3">
    <source>
        <dbReference type="Pfam" id="PF02601"/>
    </source>
</evidence>
<evidence type="ECO:0000313" key="4">
    <source>
        <dbReference type="EMBL" id="MFC7345406.1"/>
    </source>
</evidence>
<reference evidence="5" key="1">
    <citation type="journal article" date="2019" name="Int. J. Syst. Evol. Microbiol.">
        <title>The Global Catalogue of Microorganisms (GCM) 10K type strain sequencing project: providing services to taxonomists for standard genome sequencing and annotation.</title>
        <authorList>
            <consortium name="The Broad Institute Genomics Platform"/>
            <consortium name="The Broad Institute Genome Sequencing Center for Infectious Disease"/>
            <person name="Wu L."/>
            <person name="Ma J."/>
        </authorList>
    </citation>
    <scope>NUCLEOTIDE SEQUENCE [LARGE SCALE GENOMIC DNA]</scope>
    <source>
        <strain evidence="5">CCUG 54781</strain>
    </source>
</reference>
<feature type="domain" description="Exonuclease VII large subunit C-terminal" evidence="3">
    <location>
        <begin position="142"/>
        <end position="388"/>
    </location>
</feature>
<organism evidence="4 5">
    <name type="scientific">Chryseobacterium zhengzhouense</name>
    <dbReference type="NCBI Taxonomy" id="1636086"/>
    <lineage>
        <taxon>Bacteria</taxon>
        <taxon>Pseudomonadati</taxon>
        <taxon>Bacteroidota</taxon>
        <taxon>Flavobacteriia</taxon>
        <taxon>Flavobacteriales</taxon>
        <taxon>Weeksellaceae</taxon>
        <taxon>Chryseobacterium group</taxon>
        <taxon>Chryseobacterium</taxon>
    </lineage>
</organism>
<evidence type="ECO:0000256" key="1">
    <source>
        <dbReference type="SAM" id="Coils"/>
    </source>
</evidence>
<keyword evidence="2" id="KW-0472">Membrane</keyword>
<evidence type="ECO:0000256" key="2">
    <source>
        <dbReference type="SAM" id="Phobius"/>
    </source>
</evidence>
<dbReference type="PANTHER" id="PTHR30008:SF0">
    <property type="entry name" value="EXODEOXYRIBONUCLEASE 7 LARGE SUBUNIT"/>
    <property type="match status" value="1"/>
</dbReference>
<sequence length="419" mass="47522">MQSLDINSSIYSPASILGLFSNALRINATTTLIYLKGRYAYGGGKSYGNYYYDNLFSESDNISIGVRISALLRTKIVNNEVYILRGYIEKSIKNSSVELRFVVDEIIQQEEKAISEEELQRYELIQEKLEKGSTDLERVIRNKILKEEPIRIANIYGNNAIVQRDFAEGLDVSQKYFQISEYTCSITSSTSIAEKLQEVSKSEYDIIALVRGGGDRQSMETFNDIKLSKLFINLPVVSVTAIGHTVDETLLDKLADKRFHLPHDYGAGLHAIVEKLLHEKSNSRALLIDEVKKDVSKQFTEQVKTLSEQLAKKTEEFQKLQEISSKQLLDTQKNFTEQQKQRQLEMDNYKKEISALYEKNLQSVINEKTASLKAGMESLQKENSRLTTEVQQSKGDYSKVIIAVIISSIAGFVLATLFK</sequence>